<name>A8ARD2_CITK8</name>
<evidence type="ECO:0000313" key="3">
    <source>
        <dbReference type="Proteomes" id="UP000008148"/>
    </source>
</evidence>
<sequence>MPGIPARQRHITLQQGGSFMQHAIRTPAIRTGKNRGRTICFTNTFVLGMDQIQRLIPTHPHKFILTAHALWLLWRGEKSFTHHRETHPGRAVNLVAHDGLQGIEMRSGQRPARRENRLAVSVDPDRSPVGGS</sequence>
<gene>
    <name evidence="2" type="ordered locus">CKO_05001</name>
</gene>
<evidence type="ECO:0000313" key="2">
    <source>
        <dbReference type="EMBL" id="ABV16044.1"/>
    </source>
</evidence>
<dbReference type="EMBL" id="CP000822">
    <property type="protein sequence ID" value="ABV16044.1"/>
    <property type="molecule type" value="Genomic_DNA"/>
</dbReference>
<dbReference type="AlphaFoldDB" id="A8ARD2"/>
<dbReference type="STRING" id="290338.CKO_05001"/>
<protein>
    <submittedName>
        <fullName evidence="2">Uncharacterized protein</fullName>
    </submittedName>
</protein>
<accession>A8ARD2</accession>
<evidence type="ECO:0000256" key="1">
    <source>
        <dbReference type="SAM" id="MobiDB-lite"/>
    </source>
</evidence>
<keyword evidence="3" id="KW-1185">Reference proteome</keyword>
<reference evidence="2 3" key="1">
    <citation type="submission" date="2007-08" db="EMBL/GenBank/DDBJ databases">
        <authorList>
            <consortium name="The Citrobacter koseri Genome Sequencing Project"/>
            <person name="McClelland M."/>
            <person name="Sanderson E.K."/>
            <person name="Porwollik S."/>
            <person name="Spieth J."/>
            <person name="Clifton W.S."/>
            <person name="Latreille P."/>
            <person name="Courtney L."/>
            <person name="Wang C."/>
            <person name="Pepin K."/>
            <person name="Bhonagiri V."/>
            <person name="Nash W."/>
            <person name="Johnson M."/>
            <person name="Thiruvilangam P."/>
            <person name="Wilson R."/>
        </authorList>
    </citation>
    <scope>NUCLEOTIDE SEQUENCE [LARGE SCALE GENOMIC DNA]</scope>
    <source>
        <strain evidence="3">ATCC BAA-895 / CDC 4225-83 / SGSC4696</strain>
    </source>
</reference>
<proteinExistence type="predicted"/>
<dbReference type="HOGENOM" id="CLU_1913368_0_0_6"/>
<organism evidence="2 3">
    <name type="scientific">Citrobacter koseri (strain ATCC BAA-895 / CDC 4225-83 / SGSC4696)</name>
    <dbReference type="NCBI Taxonomy" id="290338"/>
    <lineage>
        <taxon>Bacteria</taxon>
        <taxon>Pseudomonadati</taxon>
        <taxon>Pseudomonadota</taxon>
        <taxon>Gammaproteobacteria</taxon>
        <taxon>Enterobacterales</taxon>
        <taxon>Enterobacteriaceae</taxon>
        <taxon>Citrobacter</taxon>
    </lineage>
</organism>
<dbReference type="Proteomes" id="UP000008148">
    <property type="component" value="Chromosome"/>
</dbReference>
<feature type="region of interest" description="Disordered" evidence="1">
    <location>
        <begin position="104"/>
        <end position="132"/>
    </location>
</feature>
<dbReference type="KEGG" id="cko:CKO_05001"/>